<dbReference type="PROSITE" id="PS50231">
    <property type="entry name" value="RICIN_B_LECTIN"/>
    <property type="match status" value="1"/>
</dbReference>
<comment type="caution">
    <text evidence="3">The sequence shown here is derived from an EMBL/GenBank/DDBJ whole genome shotgun (WGS) entry which is preliminary data.</text>
</comment>
<evidence type="ECO:0000313" key="3">
    <source>
        <dbReference type="EMBL" id="MQM27361.1"/>
    </source>
</evidence>
<dbReference type="InterPro" id="IPR017853">
    <property type="entry name" value="GH"/>
</dbReference>
<accession>A0A6L5GCQ4</accession>
<gene>
    <name evidence="3" type="ORF">GFD30_17545</name>
</gene>
<feature type="transmembrane region" description="Helical" evidence="1">
    <location>
        <begin position="20"/>
        <end position="41"/>
    </location>
</feature>
<evidence type="ECO:0000259" key="2">
    <source>
        <dbReference type="SMART" id="SM00458"/>
    </source>
</evidence>
<dbReference type="InterPro" id="IPR000772">
    <property type="entry name" value="Ricin_B_lectin"/>
</dbReference>
<dbReference type="Proteomes" id="UP000477750">
    <property type="component" value="Unassembled WGS sequence"/>
</dbReference>
<dbReference type="InterPro" id="IPR035992">
    <property type="entry name" value="Ricin_B-like_lectins"/>
</dbReference>
<dbReference type="SUPFAM" id="SSF51445">
    <property type="entry name" value="(Trans)glycosidases"/>
    <property type="match status" value="1"/>
</dbReference>
<keyword evidence="4" id="KW-1185">Reference proteome</keyword>
<keyword evidence="1" id="KW-1133">Transmembrane helix</keyword>
<reference evidence="3 4" key="1">
    <citation type="submission" date="2019-10" db="EMBL/GenBank/DDBJ databases">
        <title>Glycomyces albidus sp. nov., a novel actinomycete isolated from rhizosphere soil of wheat (Triticum aestivum L.).</title>
        <authorList>
            <person name="Qian L."/>
        </authorList>
    </citation>
    <scope>NUCLEOTIDE SEQUENCE [LARGE SCALE GENOMIC DNA]</scope>
    <source>
        <strain evidence="3 4">NEAU-7082</strain>
    </source>
</reference>
<keyword evidence="1" id="KW-0472">Membrane</keyword>
<evidence type="ECO:0000256" key="1">
    <source>
        <dbReference type="SAM" id="Phobius"/>
    </source>
</evidence>
<protein>
    <recommendedName>
        <fullName evidence="2">Ricin B lectin domain-containing protein</fullName>
    </recommendedName>
</protein>
<dbReference type="NCBIfam" id="NF035930">
    <property type="entry name" value="lectin_2"/>
    <property type="match status" value="1"/>
</dbReference>
<name>A0A6L5GCQ4_9ACTN</name>
<dbReference type="CDD" id="cd23418">
    <property type="entry name" value="beta-trefoil_Ricin_XLN-like"/>
    <property type="match status" value="1"/>
</dbReference>
<dbReference type="AlphaFoldDB" id="A0A6L5GCQ4"/>
<feature type="domain" description="Ricin B lectin" evidence="2">
    <location>
        <begin position="483"/>
        <end position="612"/>
    </location>
</feature>
<dbReference type="SUPFAM" id="SSF50370">
    <property type="entry name" value="Ricin B-like lectins"/>
    <property type="match status" value="1"/>
</dbReference>
<keyword evidence="1" id="KW-0812">Transmembrane</keyword>
<dbReference type="SMART" id="SM00458">
    <property type="entry name" value="RICIN"/>
    <property type="match status" value="1"/>
</dbReference>
<evidence type="ECO:0000313" key="4">
    <source>
        <dbReference type="Proteomes" id="UP000477750"/>
    </source>
</evidence>
<organism evidence="3 4">
    <name type="scientific">Glycomyces albidus</name>
    <dbReference type="NCBI Taxonomy" id="2656774"/>
    <lineage>
        <taxon>Bacteria</taxon>
        <taxon>Bacillati</taxon>
        <taxon>Actinomycetota</taxon>
        <taxon>Actinomycetes</taxon>
        <taxon>Glycomycetales</taxon>
        <taxon>Glycomycetaceae</taxon>
        <taxon>Glycomyces</taxon>
    </lineage>
</organism>
<dbReference type="Gene3D" id="3.20.20.80">
    <property type="entry name" value="Glycosidases"/>
    <property type="match status" value="1"/>
</dbReference>
<dbReference type="EMBL" id="WIAO01000023">
    <property type="protein sequence ID" value="MQM27361.1"/>
    <property type="molecule type" value="Genomic_DNA"/>
</dbReference>
<dbReference type="Pfam" id="PF00652">
    <property type="entry name" value="Ricin_B_lectin"/>
    <property type="match status" value="1"/>
</dbReference>
<proteinExistence type="predicted"/>
<dbReference type="RefSeq" id="WP_153026499.1">
    <property type="nucleotide sequence ID" value="NZ_WIAO01000023.1"/>
</dbReference>
<dbReference type="Gene3D" id="2.80.10.50">
    <property type="match status" value="3"/>
</dbReference>
<sequence length="612" mass="65325">MSRHPSAATRPPLPDAGATWRGRAAITVGAALAMMLALLIVTPGESRAQVSLNVNLASDAGPSTGVGLGFLYGVTGDGSQPSDALLEPLKMNAFRAGGHMTRGWIEDGYRYGNATRTIVDSIIDQARRFTAEPYEAQYQAILSDMYGAYGGQPANTMYPCDNNDCSNWATFVRTVVAALRDAGLPMSYDIWNEPDIDIFWTRGVNSDQYFRMWDTAVREIRATDPNAVILGPSFAYTPDRRPAQWQTWLQHTKNAGTLPDWIANHTLGVIDDPVAVGEDTLDMLAANGIPELPMSANEYQPSNMQQANVLAWYLARFAQSDYTNALRGNWFCCLTPNLTGLLTQTLNGWQPTGLWWVMRAYADMTGTLVNTSGQVGGTAISAAKDSAAQQVVTVIGDINGRTGSTSVTYSGLSATPWLVSNGNVHVTVERIPEQAPLSAPQVVYEQDLSAASGSITVPLNIQQTHDAYTITLTPGGQGGGDDTGALRSAASNRCLDVPNQSTTNGTQLQIYDCWGGANQQWTATAAGELSVYSGANRKCLDASNGGTANGTQVIIWTCHGGANQRWARNADGTITNAASGLCLDVSGAATANGTKVILWSCNGGSNQRWTLD</sequence>